<proteinExistence type="predicted"/>
<keyword evidence="4" id="KW-1185">Reference proteome</keyword>
<evidence type="ECO:0000313" key="3">
    <source>
        <dbReference type="EMBL" id="CAB9526149.1"/>
    </source>
</evidence>
<evidence type="ECO:0000313" key="4">
    <source>
        <dbReference type="Proteomes" id="UP001153069"/>
    </source>
</evidence>
<feature type="compositionally biased region" description="Polar residues" evidence="1">
    <location>
        <begin position="60"/>
        <end position="84"/>
    </location>
</feature>
<organism evidence="3 4">
    <name type="scientific">Seminavis robusta</name>
    <dbReference type="NCBI Taxonomy" id="568900"/>
    <lineage>
        <taxon>Eukaryota</taxon>
        <taxon>Sar</taxon>
        <taxon>Stramenopiles</taxon>
        <taxon>Ochrophyta</taxon>
        <taxon>Bacillariophyta</taxon>
        <taxon>Bacillariophyceae</taxon>
        <taxon>Bacillariophycidae</taxon>
        <taxon>Naviculales</taxon>
        <taxon>Naviculaceae</taxon>
        <taxon>Seminavis</taxon>
    </lineage>
</organism>
<feature type="chain" id="PRO_5040190901" evidence="2">
    <location>
        <begin position="31"/>
        <end position="411"/>
    </location>
</feature>
<comment type="caution">
    <text evidence="3">The sequence shown here is derived from an EMBL/GenBank/DDBJ whole genome shotgun (WGS) entry which is preliminary data.</text>
</comment>
<dbReference type="Proteomes" id="UP001153069">
    <property type="component" value="Unassembled WGS sequence"/>
</dbReference>
<feature type="signal peptide" evidence="2">
    <location>
        <begin position="1"/>
        <end position="30"/>
    </location>
</feature>
<feature type="region of interest" description="Disordered" evidence="1">
    <location>
        <begin position="32"/>
        <end position="86"/>
    </location>
</feature>
<evidence type="ECO:0000256" key="2">
    <source>
        <dbReference type="SAM" id="SignalP"/>
    </source>
</evidence>
<evidence type="ECO:0000256" key="1">
    <source>
        <dbReference type="SAM" id="MobiDB-lite"/>
    </source>
</evidence>
<dbReference type="AlphaFoldDB" id="A0A9N8EUB9"/>
<keyword evidence="2" id="KW-0732">Signal</keyword>
<protein>
    <submittedName>
        <fullName evidence="3">Uncharacterized protein</fullName>
    </submittedName>
</protein>
<name>A0A9N8EUB9_9STRA</name>
<sequence>MIPSSLMIRPLTVMTLAMLIMATTMMTVHADDPGRDRGVFNTPATPDAPSGGPSDVPSGAPTQDVSVAPTTGISTSKPDNNNPPSICVATMDHSGKLCHPLMSEGDEAVEVATVCVEVTTGPEDIPQLSVTFSAAENYLLLTNKFWFGEDVTHVPRLSDGSTALDAFDYFFCNSTGIPEFSFDADFDDEEDRVLCPAGKTGMEEFAMIAYVEVAKINPETGRPVLGHKVRAFAYEHTVGYASTWMGWFDFEIDCDCGDPEDRNIQPETCAGYPEIYLDSPVSPACHAIVAGGDMQSMKAGDVCVELVDEKLEVTFVADDNWALIRSQLWVGQDEGEDENALSHMPQKKSGAPDTKKFKNFACDWEGEKTVSFTIDLKYECDINAELVKFHVVAHSTVGEVCQDGLSLVSPE</sequence>
<gene>
    <name evidence="3" type="ORF">SEMRO_1785_G297400.1</name>
</gene>
<reference evidence="3" key="1">
    <citation type="submission" date="2020-06" db="EMBL/GenBank/DDBJ databases">
        <authorList>
            <consortium name="Plant Systems Biology data submission"/>
        </authorList>
    </citation>
    <scope>NUCLEOTIDE SEQUENCE</scope>
    <source>
        <strain evidence="3">D6</strain>
    </source>
</reference>
<accession>A0A9N8EUB9</accession>
<dbReference type="EMBL" id="CAICTM010001783">
    <property type="protein sequence ID" value="CAB9526149.1"/>
    <property type="molecule type" value="Genomic_DNA"/>
</dbReference>